<dbReference type="AlphaFoldDB" id="A0A543HG22"/>
<dbReference type="InterPro" id="IPR025201">
    <property type="entry name" value="KdpD_TM"/>
</dbReference>
<dbReference type="RefSeq" id="WP_141846566.1">
    <property type="nucleotide sequence ID" value="NZ_VFPM01000004.1"/>
</dbReference>
<feature type="transmembrane region" description="Helical" evidence="11">
    <location>
        <begin position="90"/>
        <end position="110"/>
    </location>
</feature>
<keyword evidence="10 11" id="KW-0472">Membrane</keyword>
<feature type="transmembrane region" description="Helical" evidence="11">
    <location>
        <begin position="12"/>
        <end position="31"/>
    </location>
</feature>
<reference evidence="13 14" key="1">
    <citation type="submission" date="2019-06" db="EMBL/GenBank/DDBJ databases">
        <title>Genome sequencing of plant associated microbes to promote plant fitness in Sorghum bicolor and Oryza sativa.</title>
        <authorList>
            <person name="Coleman-Derr D."/>
        </authorList>
    </citation>
    <scope>NUCLEOTIDE SEQUENCE [LARGE SCALE GENOMIC DNA]</scope>
    <source>
        <strain evidence="13 14">KV-663</strain>
    </source>
</reference>
<protein>
    <submittedName>
        <fullName evidence="13">Uncharacterized protein DUF4118</fullName>
    </submittedName>
</protein>
<name>A0A543HG22_9MICO</name>
<gene>
    <name evidence="13" type="ORF">FBY41_4091</name>
</gene>
<comment type="subcellular location">
    <subcellularLocation>
        <location evidence="1">Membrane</location>
        <topology evidence="1">Multi-pass membrane protein</topology>
    </subcellularLocation>
</comment>
<evidence type="ECO:0000259" key="12">
    <source>
        <dbReference type="Pfam" id="PF13493"/>
    </source>
</evidence>
<evidence type="ECO:0000256" key="9">
    <source>
        <dbReference type="ARBA" id="ARBA00023012"/>
    </source>
</evidence>
<evidence type="ECO:0000256" key="2">
    <source>
        <dbReference type="ARBA" id="ARBA00022553"/>
    </source>
</evidence>
<evidence type="ECO:0000256" key="7">
    <source>
        <dbReference type="ARBA" id="ARBA00022840"/>
    </source>
</evidence>
<dbReference type="Pfam" id="PF13493">
    <property type="entry name" value="DUF4118"/>
    <property type="match status" value="1"/>
</dbReference>
<dbReference type="GO" id="GO:0000160">
    <property type="term" value="P:phosphorelay signal transduction system"/>
    <property type="evidence" value="ECO:0007669"/>
    <property type="project" value="UniProtKB-KW"/>
</dbReference>
<keyword evidence="2" id="KW-0597">Phosphoprotein</keyword>
<evidence type="ECO:0000256" key="10">
    <source>
        <dbReference type="ARBA" id="ARBA00023136"/>
    </source>
</evidence>
<dbReference type="GO" id="GO:0016020">
    <property type="term" value="C:membrane"/>
    <property type="evidence" value="ECO:0007669"/>
    <property type="project" value="UniProtKB-SubCell"/>
</dbReference>
<dbReference type="Proteomes" id="UP000316747">
    <property type="component" value="Unassembled WGS sequence"/>
</dbReference>
<dbReference type="GO" id="GO:0005524">
    <property type="term" value="F:ATP binding"/>
    <property type="evidence" value="ECO:0007669"/>
    <property type="project" value="UniProtKB-KW"/>
</dbReference>
<feature type="transmembrane region" description="Helical" evidence="11">
    <location>
        <begin position="43"/>
        <end position="70"/>
    </location>
</feature>
<dbReference type="GO" id="GO:0016301">
    <property type="term" value="F:kinase activity"/>
    <property type="evidence" value="ECO:0007669"/>
    <property type="project" value="UniProtKB-KW"/>
</dbReference>
<organism evidence="13 14">
    <name type="scientific">Humibacillus xanthopallidus</name>
    <dbReference type="NCBI Taxonomy" id="412689"/>
    <lineage>
        <taxon>Bacteria</taxon>
        <taxon>Bacillati</taxon>
        <taxon>Actinomycetota</taxon>
        <taxon>Actinomycetes</taxon>
        <taxon>Micrococcales</taxon>
        <taxon>Intrasporangiaceae</taxon>
        <taxon>Humibacillus</taxon>
    </lineage>
</organism>
<evidence type="ECO:0000256" key="8">
    <source>
        <dbReference type="ARBA" id="ARBA00022989"/>
    </source>
</evidence>
<keyword evidence="4 11" id="KW-0812">Transmembrane</keyword>
<proteinExistence type="predicted"/>
<evidence type="ECO:0000256" key="5">
    <source>
        <dbReference type="ARBA" id="ARBA00022741"/>
    </source>
</evidence>
<evidence type="ECO:0000256" key="1">
    <source>
        <dbReference type="ARBA" id="ARBA00004141"/>
    </source>
</evidence>
<evidence type="ECO:0000256" key="4">
    <source>
        <dbReference type="ARBA" id="ARBA00022692"/>
    </source>
</evidence>
<feature type="domain" description="Sensor protein KdpD transmembrane" evidence="12">
    <location>
        <begin position="15"/>
        <end position="120"/>
    </location>
</feature>
<keyword evidence="5" id="KW-0547">Nucleotide-binding</keyword>
<keyword evidence="3" id="KW-0808">Transferase</keyword>
<accession>A0A543HG22</accession>
<keyword evidence="14" id="KW-1185">Reference proteome</keyword>
<comment type="caution">
    <text evidence="13">The sequence shown here is derived from an EMBL/GenBank/DDBJ whole genome shotgun (WGS) entry which is preliminary data.</text>
</comment>
<sequence>MTRNWLADHRAWARWAAALLPVAVGAVLALLRDSLDQSTAAMVLVLTVVAAAATGDRICGVLAALTAAGSFDFFLTEPYYSFSIHQSGDLELAIVLVVVGLAVTEIALWGRRQQAAALRRDGYIQGLTHLLDLPPDTSEAARAEAISAAITHTLGADRSEWVAAHPSELDAVVDADGDVLVGGRPLAVARSGLPTEACTAVPVARNGMPLGHFRVVASTHVVRPTREQLRVAVLLADRMTDVESVPALPPPPEATLR</sequence>
<keyword evidence="7" id="KW-0067">ATP-binding</keyword>
<evidence type="ECO:0000256" key="11">
    <source>
        <dbReference type="SAM" id="Phobius"/>
    </source>
</evidence>
<dbReference type="Gene3D" id="1.20.120.620">
    <property type="entry name" value="Backbone structure of the membrane domain of e. Coli histidine kinase receptor kdpd"/>
    <property type="match status" value="1"/>
</dbReference>
<keyword evidence="8 11" id="KW-1133">Transmembrane helix</keyword>
<evidence type="ECO:0000256" key="3">
    <source>
        <dbReference type="ARBA" id="ARBA00022679"/>
    </source>
</evidence>
<evidence type="ECO:0000256" key="6">
    <source>
        <dbReference type="ARBA" id="ARBA00022777"/>
    </source>
</evidence>
<dbReference type="OrthoDB" id="3696881at2"/>
<dbReference type="EMBL" id="VFPM01000004">
    <property type="protein sequence ID" value="TQM57270.1"/>
    <property type="molecule type" value="Genomic_DNA"/>
</dbReference>
<evidence type="ECO:0000313" key="13">
    <source>
        <dbReference type="EMBL" id="TQM57270.1"/>
    </source>
</evidence>
<evidence type="ECO:0000313" key="14">
    <source>
        <dbReference type="Proteomes" id="UP000316747"/>
    </source>
</evidence>
<keyword evidence="6" id="KW-0418">Kinase</keyword>
<keyword evidence="9" id="KW-0902">Two-component regulatory system</keyword>
<dbReference type="InterPro" id="IPR038318">
    <property type="entry name" value="KdpD_sf"/>
</dbReference>